<feature type="domain" description="Rieske" evidence="5">
    <location>
        <begin position="2"/>
        <end position="103"/>
    </location>
</feature>
<evidence type="ECO:0000259" key="5">
    <source>
        <dbReference type="PROSITE" id="PS51296"/>
    </source>
</evidence>
<dbReference type="Proteomes" id="UP000388235">
    <property type="component" value="Chromosome"/>
</dbReference>
<evidence type="ECO:0000256" key="4">
    <source>
        <dbReference type="ARBA" id="ARBA00023014"/>
    </source>
</evidence>
<gene>
    <name evidence="6" type="ORF">GH975_10995</name>
</gene>
<dbReference type="AlphaFoldDB" id="A0A5Q2QFB8"/>
<dbReference type="EMBL" id="CP045871">
    <property type="protein sequence ID" value="QGG81061.1"/>
    <property type="molecule type" value="Genomic_DNA"/>
</dbReference>
<keyword evidence="1" id="KW-0001">2Fe-2S</keyword>
<dbReference type="InterPro" id="IPR036922">
    <property type="entry name" value="Rieske_2Fe-2S_sf"/>
</dbReference>
<sequence>MRKLADLSALPGGIARGFRARGGTVILVRHGNEVSAFRDACPHLGLDLAWNPDAYMDVDNEYIQCATHGALFEPTTGECVFGPCIGDRLGAVAIEIKDDAVWIDG</sequence>
<organism evidence="6 7">
    <name type="scientific">Litorivicinus lipolyticus</name>
    <dbReference type="NCBI Taxonomy" id="418701"/>
    <lineage>
        <taxon>Bacteria</taxon>
        <taxon>Pseudomonadati</taxon>
        <taxon>Pseudomonadota</taxon>
        <taxon>Gammaproteobacteria</taxon>
        <taxon>Oceanospirillales</taxon>
        <taxon>Litorivicinaceae</taxon>
        <taxon>Litorivicinus</taxon>
    </lineage>
</organism>
<dbReference type="CDD" id="cd03467">
    <property type="entry name" value="Rieske"/>
    <property type="match status" value="1"/>
</dbReference>
<protein>
    <submittedName>
        <fullName evidence="6">Rieske 2Fe-2S domain-containing protein</fullName>
    </submittedName>
</protein>
<dbReference type="GO" id="GO:0051537">
    <property type="term" value="F:2 iron, 2 sulfur cluster binding"/>
    <property type="evidence" value="ECO:0007669"/>
    <property type="project" value="UniProtKB-KW"/>
</dbReference>
<evidence type="ECO:0000313" key="7">
    <source>
        <dbReference type="Proteomes" id="UP000388235"/>
    </source>
</evidence>
<keyword evidence="4" id="KW-0411">Iron-sulfur</keyword>
<keyword evidence="7" id="KW-1185">Reference proteome</keyword>
<keyword evidence="2" id="KW-0479">Metal-binding</keyword>
<evidence type="ECO:0000256" key="3">
    <source>
        <dbReference type="ARBA" id="ARBA00023004"/>
    </source>
</evidence>
<dbReference type="RefSeq" id="WP_153714564.1">
    <property type="nucleotide sequence ID" value="NZ_CP045871.1"/>
</dbReference>
<dbReference type="PANTHER" id="PTHR40261:SF1">
    <property type="entry name" value="RIESKE DOMAIN-CONTAINING PROTEIN"/>
    <property type="match status" value="1"/>
</dbReference>
<dbReference type="InterPro" id="IPR017941">
    <property type="entry name" value="Rieske_2Fe-2S"/>
</dbReference>
<proteinExistence type="predicted"/>
<evidence type="ECO:0000256" key="2">
    <source>
        <dbReference type="ARBA" id="ARBA00022723"/>
    </source>
</evidence>
<dbReference type="GO" id="GO:0046872">
    <property type="term" value="F:metal ion binding"/>
    <property type="evidence" value="ECO:0007669"/>
    <property type="project" value="UniProtKB-KW"/>
</dbReference>
<name>A0A5Q2QFB8_9GAMM</name>
<dbReference type="OrthoDB" id="9794779at2"/>
<accession>A0A5Q2QFB8</accession>
<dbReference type="KEGG" id="llp:GH975_10995"/>
<dbReference type="PANTHER" id="PTHR40261">
    <property type="match status" value="1"/>
</dbReference>
<reference evidence="6 7" key="1">
    <citation type="submission" date="2019-11" db="EMBL/GenBank/DDBJ databases">
        <authorList>
            <person name="Khan S.A."/>
            <person name="Jeon C.O."/>
            <person name="Chun B.H."/>
        </authorList>
    </citation>
    <scope>NUCLEOTIDE SEQUENCE [LARGE SCALE GENOMIC DNA]</scope>
    <source>
        <strain evidence="6 7">IMCC 1097</strain>
    </source>
</reference>
<dbReference type="SUPFAM" id="SSF50022">
    <property type="entry name" value="ISP domain"/>
    <property type="match status" value="1"/>
</dbReference>
<dbReference type="Pfam" id="PF00355">
    <property type="entry name" value="Rieske"/>
    <property type="match status" value="1"/>
</dbReference>
<keyword evidence="3" id="KW-0408">Iron</keyword>
<dbReference type="Gene3D" id="2.102.10.10">
    <property type="entry name" value="Rieske [2Fe-2S] iron-sulphur domain"/>
    <property type="match status" value="1"/>
</dbReference>
<evidence type="ECO:0000313" key="6">
    <source>
        <dbReference type="EMBL" id="QGG81061.1"/>
    </source>
</evidence>
<evidence type="ECO:0000256" key="1">
    <source>
        <dbReference type="ARBA" id="ARBA00022714"/>
    </source>
</evidence>
<dbReference type="PROSITE" id="PS51296">
    <property type="entry name" value="RIESKE"/>
    <property type="match status" value="1"/>
</dbReference>